<dbReference type="PANTHER" id="PTHR33122:SF60">
    <property type="entry name" value="LIPID-TRANSFER PROTEIN DIR1-RELATED"/>
    <property type="match status" value="1"/>
</dbReference>
<accession>A0A833VML9</accession>
<dbReference type="Gene3D" id="1.10.110.10">
    <property type="entry name" value="Plant lipid-transfer and hydrophobic proteins"/>
    <property type="match status" value="1"/>
</dbReference>
<dbReference type="InterPro" id="IPR039265">
    <property type="entry name" value="DIR1-like"/>
</dbReference>
<gene>
    <name evidence="2" type="ORF">FCM35_KLT05877</name>
</gene>
<dbReference type="InterPro" id="IPR016140">
    <property type="entry name" value="Bifunc_inhib/LTP/seed_store"/>
</dbReference>
<dbReference type="AlphaFoldDB" id="A0A833VML9"/>
<dbReference type="SUPFAM" id="SSF47699">
    <property type="entry name" value="Bifunctional inhibitor/lipid-transfer protein/seed storage 2S albumin"/>
    <property type="match status" value="1"/>
</dbReference>
<keyword evidence="3" id="KW-1185">Reference proteome</keyword>
<dbReference type="Proteomes" id="UP000623129">
    <property type="component" value="Unassembled WGS sequence"/>
</dbReference>
<comment type="caution">
    <text evidence="2">The sequence shown here is derived from an EMBL/GenBank/DDBJ whole genome shotgun (WGS) entry which is preliminary data.</text>
</comment>
<dbReference type="GO" id="GO:0005504">
    <property type="term" value="F:fatty acid binding"/>
    <property type="evidence" value="ECO:0007669"/>
    <property type="project" value="InterPro"/>
</dbReference>
<evidence type="ECO:0000259" key="1">
    <source>
        <dbReference type="Pfam" id="PF14368"/>
    </source>
</evidence>
<reference evidence="2" key="1">
    <citation type="submission" date="2020-01" db="EMBL/GenBank/DDBJ databases">
        <title>Genome sequence of Kobresia littledalei, the first chromosome-level genome in the family Cyperaceae.</title>
        <authorList>
            <person name="Qu G."/>
        </authorList>
    </citation>
    <scope>NUCLEOTIDE SEQUENCE</scope>
    <source>
        <strain evidence="2">C.B.Clarke</strain>
        <tissue evidence="2">Leaf</tissue>
    </source>
</reference>
<name>A0A833VML9_9POAL</name>
<evidence type="ECO:0000313" key="2">
    <source>
        <dbReference type="EMBL" id="KAF3328799.1"/>
    </source>
</evidence>
<organism evidence="2 3">
    <name type="scientific">Carex littledalei</name>
    <dbReference type="NCBI Taxonomy" id="544730"/>
    <lineage>
        <taxon>Eukaryota</taxon>
        <taxon>Viridiplantae</taxon>
        <taxon>Streptophyta</taxon>
        <taxon>Embryophyta</taxon>
        <taxon>Tracheophyta</taxon>
        <taxon>Spermatophyta</taxon>
        <taxon>Magnoliopsida</taxon>
        <taxon>Liliopsida</taxon>
        <taxon>Poales</taxon>
        <taxon>Cyperaceae</taxon>
        <taxon>Cyperoideae</taxon>
        <taxon>Cariceae</taxon>
        <taxon>Carex</taxon>
        <taxon>Carex subgen. Euthyceras</taxon>
    </lineage>
</organism>
<dbReference type="Pfam" id="PF14368">
    <property type="entry name" value="LTP_2"/>
    <property type="match status" value="1"/>
</dbReference>
<dbReference type="EMBL" id="SWLB01000015">
    <property type="protein sequence ID" value="KAF3328799.1"/>
    <property type="molecule type" value="Genomic_DNA"/>
</dbReference>
<dbReference type="GO" id="GO:0009627">
    <property type="term" value="P:systemic acquired resistance"/>
    <property type="evidence" value="ECO:0007669"/>
    <property type="project" value="InterPro"/>
</dbReference>
<dbReference type="CDD" id="cd04660">
    <property type="entry name" value="nsLTP_like"/>
    <property type="match status" value="1"/>
</dbReference>
<protein>
    <submittedName>
        <fullName evidence="2">Putative lipid-transfer protein DIR1</fullName>
    </submittedName>
</protein>
<sequence length="103" mass="11372">MEWRLYSHGRDEGLGMDSILNNSMVSALSLCGMNNDGIIACLPSVRGSNLPHPTSKCCRAARGANFRCFCSYQHSVLIRLLGVNVNQIRKLPAKCGIARRLYC</sequence>
<proteinExistence type="predicted"/>
<dbReference type="PANTHER" id="PTHR33122">
    <property type="entry name" value="LIPID BINDING PROTEIN-RELATED"/>
    <property type="match status" value="1"/>
</dbReference>
<dbReference type="InterPro" id="IPR036312">
    <property type="entry name" value="Bifun_inhib/LTP/seed_sf"/>
</dbReference>
<dbReference type="OrthoDB" id="656626at2759"/>
<dbReference type="InterPro" id="IPR044741">
    <property type="entry name" value="NsLTP-like"/>
</dbReference>
<evidence type="ECO:0000313" key="3">
    <source>
        <dbReference type="Proteomes" id="UP000623129"/>
    </source>
</evidence>
<feature type="domain" description="Bifunctional inhibitor/plant lipid transfer protein/seed storage helical" evidence="1">
    <location>
        <begin position="28"/>
        <end position="100"/>
    </location>
</feature>